<protein>
    <recommendedName>
        <fullName evidence="6">Cutinase</fullName>
    </recommendedName>
</protein>
<keyword evidence="3" id="KW-0732">Signal</keyword>
<dbReference type="PANTHER" id="PTHR33630">
    <property type="entry name" value="CUTINASE RV1984C-RELATED-RELATED"/>
    <property type="match status" value="1"/>
</dbReference>
<keyword evidence="1" id="KW-0378">Hydrolase</keyword>
<evidence type="ECO:0008006" key="6">
    <source>
        <dbReference type="Google" id="ProtNLM"/>
    </source>
</evidence>
<evidence type="ECO:0000313" key="5">
    <source>
        <dbReference type="Proteomes" id="UP000383932"/>
    </source>
</evidence>
<gene>
    <name evidence="4" type="ORF">CTheo_4963</name>
</gene>
<evidence type="ECO:0000256" key="2">
    <source>
        <dbReference type="ARBA" id="ARBA00023157"/>
    </source>
</evidence>
<dbReference type="InterPro" id="IPR000675">
    <property type="entry name" value="Cutinase/axe"/>
</dbReference>
<keyword evidence="5" id="KW-1185">Reference proteome</keyword>
<feature type="signal peptide" evidence="3">
    <location>
        <begin position="1"/>
        <end position="18"/>
    </location>
</feature>
<dbReference type="PANTHER" id="PTHR33630:SF9">
    <property type="entry name" value="CUTINASE 4"/>
    <property type="match status" value="1"/>
</dbReference>
<organism evidence="4 5">
    <name type="scientific">Ceratobasidium theobromae</name>
    <dbReference type="NCBI Taxonomy" id="1582974"/>
    <lineage>
        <taxon>Eukaryota</taxon>
        <taxon>Fungi</taxon>
        <taxon>Dikarya</taxon>
        <taxon>Basidiomycota</taxon>
        <taxon>Agaricomycotina</taxon>
        <taxon>Agaricomycetes</taxon>
        <taxon>Cantharellales</taxon>
        <taxon>Ceratobasidiaceae</taxon>
        <taxon>Ceratobasidium</taxon>
    </lineage>
</organism>
<dbReference type="InterPro" id="IPR029058">
    <property type="entry name" value="AB_hydrolase_fold"/>
</dbReference>
<name>A0A5N5QIP0_9AGAM</name>
<dbReference type="AlphaFoldDB" id="A0A5N5QIP0"/>
<dbReference type="EMBL" id="SSOP01000097">
    <property type="protein sequence ID" value="KAB5591615.1"/>
    <property type="molecule type" value="Genomic_DNA"/>
</dbReference>
<dbReference type="SUPFAM" id="SSF53474">
    <property type="entry name" value="alpha/beta-Hydrolases"/>
    <property type="match status" value="1"/>
</dbReference>
<dbReference type="Gene3D" id="3.40.50.1820">
    <property type="entry name" value="alpha/beta hydrolase"/>
    <property type="match status" value="1"/>
</dbReference>
<feature type="chain" id="PRO_5024288395" description="Cutinase" evidence="3">
    <location>
        <begin position="19"/>
        <end position="207"/>
    </location>
</feature>
<dbReference type="OrthoDB" id="3225429at2759"/>
<dbReference type="Pfam" id="PF01083">
    <property type="entry name" value="Cutinase"/>
    <property type="match status" value="1"/>
</dbReference>
<keyword evidence="2" id="KW-1015">Disulfide bond</keyword>
<dbReference type="GO" id="GO:0052689">
    <property type="term" value="F:carboxylic ester hydrolase activity"/>
    <property type="evidence" value="ECO:0007669"/>
    <property type="project" value="UniProtKB-ARBA"/>
</dbReference>
<sequence length="207" mass="21479">MFSKYIVTPLILAASVLSAPAALVPRQSCSSLQLVHLAGTTEVGLGTVGTPLSRALASAVPGTTTKSITYSTIAEYAVTVEQGASTTTQYLKSQSAACPDQRFVLSGYSKGALVLHRMNLDNDLKSKVAGVLVFGDPLRGMSNDWPINNASVNMSPKDGNSGSQNTASFCNTGDLFCFRPGTSLPAHLAYPMDGSIAAAASFIKAAI</sequence>
<reference evidence="4 5" key="1">
    <citation type="journal article" date="2019" name="Fungal Biol. Biotechnol.">
        <title>Draft genome sequence of fastidious pathogen Ceratobasidium theobromae, which causes vascular-streak dieback in Theobroma cacao.</title>
        <authorList>
            <person name="Ali S.S."/>
            <person name="Asman A."/>
            <person name="Shao J."/>
            <person name="Firmansyah A.P."/>
            <person name="Susilo A.W."/>
            <person name="Rosmana A."/>
            <person name="McMahon P."/>
            <person name="Junaid M."/>
            <person name="Guest D."/>
            <person name="Kheng T.Y."/>
            <person name="Meinhardt L.W."/>
            <person name="Bailey B.A."/>
        </authorList>
    </citation>
    <scope>NUCLEOTIDE SEQUENCE [LARGE SCALE GENOMIC DNA]</scope>
    <source>
        <strain evidence="4 5">CT2</strain>
    </source>
</reference>
<proteinExistence type="predicted"/>
<dbReference type="Proteomes" id="UP000383932">
    <property type="component" value="Unassembled WGS sequence"/>
</dbReference>
<dbReference type="SMART" id="SM01110">
    <property type="entry name" value="Cutinase"/>
    <property type="match status" value="1"/>
</dbReference>
<comment type="caution">
    <text evidence="4">The sequence shown here is derived from an EMBL/GenBank/DDBJ whole genome shotgun (WGS) entry which is preliminary data.</text>
</comment>
<evidence type="ECO:0000256" key="3">
    <source>
        <dbReference type="SAM" id="SignalP"/>
    </source>
</evidence>
<evidence type="ECO:0000256" key="1">
    <source>
        <dbReference type="ARBA" id="ARBA00022801"/>
    </source>
</evidence>
<evidence type="ECO:0000313" key="4">
    <source>
        <dbReference type="EMBL" id="KAB5591615.1"/>
    </source>
</evidence>
<accession>A0A5N5QIP0</accession>